<evidence type="ECO:0000313" key="3">
    <source>
        <dbReference type="Proteomes" id="UP000256964"/>
    </source>
</evidence>
<feature type="compositionally biased region" description="Basic and acidic residues" evidence="1">
    <location>
        <begin position="20"/>
        <end position="43"/>
    </location>
</feature>
<evidence type="ECO:0000256" key="1">
    <source>
        <dbReference type="SAM" id="MobiDB-lite"/>
    </source>
</evidence>
<dbReference type="Proteomes" id="UP000256964">
    <property type="component" value="Unassembled WGS sequence"/>
</dbReference>
<proteinExistence type="predicted"/>
<dbReference type="AlphaFoldDB" id="A0A371CHB7"/>
<keyword evidence="3" id="KW-1185">Reference proteome</keyword>
<dbReference type="EMBL" id="KZ857682">
    <property type="protein sequence ID" value="RDX39679.1"/>
    <property type="molecule type" value="Genomic_DNA"/>
</dbReference>
<reference evidence="2 3" key="1">
    <citation type="journal article" date="2018" name="Biotechnol. Biofuels">
        <title>Integrative visual omics of the white-rot fungus Polyporus brumalis exposes the biotechnological potential of its oxidative enzymes for delignifying raw plant biomass.</title>
        <authorList>
            <person name="Miyauchi S."/>
            <person name="Rancon A."/>
            <person name="Drula E."/>
            <person name="Hage H."/>
            <person name="Chaduli D."/>
            <person name="Favel A."/>
            <person name="Grisel S."/>
            <person name="Henrissat B."/>
            <person name="Herpoel-Gimbert I."/>
            <person name="Ruiz-Duenas F.J."/>
            <person name="Chevret D."/>
            <person name="Hainaut M."/>
            <person name="Lin J."/>
            <person name="Wang M."/>
            <person name="Pangilinan J."/>
            <person name="Lipzen A."/>
            <person name="Lesage-Meessen L."/>
            <person name="Navarro D."/>
            <person name="Riley R."/>
            <person name="Grigoriev I.V."/>
            <person name="Zhou S."/>
            <person name="Raouche S."/>
            <person name="Rosso M.N."/>
        </authorList>
    </citation>
    <scope>NUCLEOTIDE SEQUENCE [LARGE SCALE GENOMIC DNA]</scope>
    <source>
        <strain evidence="2 3">BRFM 1820</strain>
    </source>
</reference>
<feature type="compositionally biased region" description="Basic residues" evidence="1">
    <location>
        <begin position="104"/>
        <end position="116"/>
    </location>
</feature>
<feature type="region of interest" description="Disordered" evidence="1">
    <location>
        <begin position="89"/>
        <end position="163"/>
    </location>
</feature>
<protein>
    <submittedName>
        <fullName evidence="2">Uncharacterized protein</fullName>
    </submittedName>
</protein>
<organism evidence="2 3">
    <name type="scientific">Lentinus brumalis</name>
    <dbReference type="NCBI Taxonomy" id="2498619"/>
    <lineage>
        <taxon>Eukaryota</taxon>
        <taxon>Fungi</taxon>
        <taxon>Dikarya</taxon>
        <taxon>Basidiomycota</taxon>
        <taxon>Agaricomycotina</taxon>
        <taxon>Agaricomycetes</taxon>
        <taxon>Polyporales</taxon>
        <taxon>Polyporaceae</taxon>
        <taxon>Lentinus</taxon>
    </lineage>
</organism>
<evidence type="ECO:0000313" key="2">
    <source>
        <dbReference type="EMBL" id="RDX39679.1"/>
    </source>
</evidence>
<feature type="compositionally biased region" description="Basic and acidic residues" evidence="1">
    <location>
        <begin position="136"/>
        <end position="152"/>
    </location>
</feature>
<feature type="region of interest" description="Disordered" evidence="1">
    <location>
        <begin position="1"/>
        <end position="65"/>
    </location>
</feature>
<sequence>MRKSSTSAVSSIVRAQSTRCRAERAASASKDRDSDGTSQQDRRRITRSRGGARRVGSSEDGGTSRLNIIFTQGTATMYIVQQPQCTVPNLHRNARAATGSSTHPRLRRPPHARLLRRGQSAGPSPRAQLAAGSAEPRARPPEKRSRHEECGGQRRRLARAGGT</sequence>
<accession>A0A371CHB7</accession>
<feature type="compositionally biased region" description="Polar residues" evidence="1">
    <location>
        <begin position="1"/>
        <end position="19"/>
    </location>
</feature>
<name>A0A371CHB7_9APHY</name>
<feature type="compositionally biased region" description="Basic residues" evidence="1">
    <location>
        <begin position="153"/>
        <end position="163"/>
    </location>
</feature>
<gene>
    <name evidence="2" type="ORF">OH76DRAFT_624963</name>
</gene>